<gene>
    <name evidence="1" type="ORF">PTKU64_84890</name>
</gene>
<dbReference type="EMBL" id="AP024958">
    <property type="protein sequence ID" value="BCZ84814.1"/>
    <property type="molecule type" value="Genomic_DNA"/>
</dbReference>
<keyword evidence="2" id="KW-1185">Reference proteome</keyword>
<accession>A0ABM7U0V9</accession>
<reference evidence="1 2" key="1">
    <citation type="journal article" date="2022" name="Front. Microbiol.">
        <title>Identification and characterization of a novel class of self-sufficient cytochrome P450 hydroxylase involved in cyclohexanecarboxylate degradation in Paraburkholderia terrae strain KU-64.</title>
        <authorList>
            <person name="Yamamoto T."/>
            <person name="Hasegawa Y."/>
            <person name="Iwaki H."/>
        </authorList>
    </citation>
    <scope>NUCLEOTIDE SEQUENCE [LARGE SCALE GENOMIC DNA]</scope>
    <source>
        <strain evidence="1 2">KU-64</strain>
    </source>
</reference>
<proteinExistence type="predicted"/>
<sequence>MHFNAAVEVQTSHPQFDADSSGWITTKNVVVHFRVRKISNHPATFSVLFGRVDATALATQVDARVADLERRPAALEVINAVKK</sequence>
<evidence type="ECO:0000313" key="2">
    <source>
        <dbReference type="Proteomes" id="UP001319874"/>
    </source>
</evidence>
<evidence type="ECO:0000313" key="1">
    <source>
        <dbReference type="EMBL" id="BCZ84814.1"/>
    </source>
</evidence>
<name>A0ABM7U0V9_9BURK</name>
<organism evidence="1 2">
    <name type="scientific">Paraburkholderia terrae</name>
    <dbReference type="NCBI Taxonomy" id="311230"/>
    <lineage>
        <taxon>Bacteria</taxon>
        <taxon>Pseudomonadati</taxon>
        <taxon>Pseudomonadota</taxon>
        <taxon>Betaproteobacteria</taxon>
        <taxon>Burkholderiales</taxon>
        <taxon>Burkholderiaceae</taxon>
        <taxon>Paraburkholderia</taxon>
    </lineage>
</organism>
<protein>
    <submittedName>
        <fullName evidence="1">Uncharacterized protein</fullName>
    </submittedName>
</protein>
<dbReference type="Proteomes" id="UP001319874">
    <property type="component" value="Chromosome 4"/>
</dbReference>